<dbReference type="InterPro" id="IPR013126">
    <property type="entry name" value="Hsp_70_fam"/>
</dbReference>
<dbReference type="EMBL" id="MN740327">
    <property type="protein sequence ID" value="QHU00382.1"/>
    <property type="molecule type" value="Genomic_DNA"/>
</dbReference>
<dbReference type="Gene3D" id="2.60.34.10">
    <property type="entry name" value="Substrate Binding Domain Of DNAk, Chain A, domain 1"/>
    <property type="match status" value="1"/>
</dbReference>
<dbReference type="FunFam" id="2.60.34.10:FF:000012">
    <property type="entry name" value="Heat shock 70 kDa protein"/>
    <property type="match status" value="1"/>
</dbReference>
<dbReference type="SUPFAM" id="SSF100920">
    <property type="entry name" value="Heat shock protein 70kD (HSP70), peptide-binding domain"/>
    <property type="match status" value="1"/>
</dbReference>
<evidence type="ECO:0000256" key="4">
    <source>
        <dbReference type="SAM" id="Coils"/>
    </source>
</evidence>
<dbReference type="Pfam" id="PF00012">
    <property type="entry name" value="HSP70"/>
    <property type="match status" value="1"/>
</dbReference>
<organism evidence="6">
    <name type="scientific">viral metagenome</name>
    <dbReference type="NCBI Taxonomy" id="1070528"/>
    <lineage>
        <taxon>unclassified sequences</taxon>
        <taxon>metagenomes</taxon>
        <taxon>organismal metagenomes</taxon>
    </lineage>
</organism>
<proteinExistence type="inferred from homology"/>
<dbReference type="InterPro" id="IPR018181">
    <property type="entry name" value="Heat_shock_70_CS"/>
</dbReference>
<keyword evidence="2" id="KW-0547">Nucleotide-binding</keyword>
<evidence type="ECO:0000256" key="1">
    <source>
        <dbReference type="ARBA" id="ARBA00007381"/>
    </source>
</evidence>
<dbReference type="FunFam" id="3.30.420.40:FF:000026">
    <property type="entry name" value="Heat shock protein 70"/>
    <property type="match status" value="1"/>
</dbReference>
<dbReference type="PROSITE" id="PS00297">
    <property type="entry name" value="HSP70_1"/>
    <property type="match status" value="1"/>
</dbReference>
<dbReference type="Gene3D" id="3.30.420.40">
    <property type="match status" value="2"/>
</dbReference>
<evidence type="ECO:0008006" key="7">
    <source>
        <dbReference type="Google" id="ProtNLM"/>
    </source>
</evidence>
<dbReference type="PROSITE" id="PS00329">
    <property type="entry name" value="HSP70_2"/>
    <property type="match status" value="1"/>
</dbReference>
<evidence type="ECO:0000313" key="6">
    <source>
        <dbReference type="EMBL" id="QHU00382.1"/>
    </source>
</evidence>
<evidence type="ECO:0000256" key="5">
    <source>
        <dbReference type="SAM" id="MobiDB-lite"/>
    </source>
</evidence>
<dbReference type="GO" id="GO:0005524">
    <property type="term" value="F:ATP binding"/>
    <property type="evidence" value="ECO:0007669"/>
    <property type="project" value="UniProtKB-KW"/>
</dbReference>
<feature type="region of interest" description="Disordered" evidence="5">
    <location>
        <begin position="589"/>
        <end position="625"/>
    </location>
</feature>
<keyword evidence="3" id="KW-0067">ATP-binding</keyword>
<keyword evidence="4" id="KW-0175">Coiled coil</keyword>
<sequence length="625" mass="68858">MSSKAIGIDLGTTNSCVAVFVQGKVEILASEQGEYTTPSYVGYTDTERLVGASAKNQVAKNPSNTIFDSKRLIGRNYDEPSVQSDMKHWPFKVEKDPSSGKCKIIVEHQGKEKSMHPEEVSSIILSNMKDIAEKYLGHSVTDAVITVPAYFNDSQRKSTKDAGIISGLNVLRIISEPTAAAMAYGFEKCDTAKNILVFDLGGGTFDVSVLNIDDGVFDVKSTAGDTHLGGEDFDNILVDHFCNDIKRKHKKDITGNNRALRRLRTACEKAKRTLSATTQTTVEIDALFDGIDYTLKLTRARFEELCAAIFRKCLVPVEKALLDAGLDKSMIDDVVMVGGSTRIPKIQSLLKAFFNDKELNHSVNPDEAVAYGAAVQAAILSGVEHTSIENKLILDVTPLTLGVEAQGCVMAPLIARNTTIPAKQSETFTTGTDNQKSVHIKVYEGERKMTKDNNMLGTFMLDELPDARAGQLQIEITYDINADGIMTVSAVEKTSGHKNEIKIENDSSRLKPEDIERLIKEAEENKEADQIIYDKIQSKNQLESTLNSFQEQYEGNEEIQKLTQDTKTWLEENNDEVASVYDDKIKEITEQVKTLAPPPPIPDTVPDTVPDSSGQENESTIEDVD</sequence>
<accession>A0A6C0J421</accession>
<protein>
    <recommendedName>
        <fullName evidence="7">Heat shock protein 70</fullName>
    </recommendedName>
</protein>
<dbReference type="SUPFAM" id="SSF100934">
    <property type="entry name" value="Heat shock protein 70kD (HSP70), C-terminal subdomain"/>
    <property type="match status" value="1"/>
</dbReference>
<dbReference type="SUPFAM" id="SSF53067">
    <property type="entry name" value="Actin-like ATPase domain"/>
    <property type="match status" value="2"/>
</dbReference>
<dbReference type="InterPro" id="IPR029047">
    <property type="entry name" value="HSP70_peptide-bd_sf"/>
</dbReference>
<evidence type="ECO:0000256" key="3">
    <source>
        <dbReference type="ARBA" id="ARBA00022840"/>
    </source>
</evidence>
<dbReference type="AlphaFoldDB" id="A0A6C0J421"/>
<dbReference type="NCBIfam" id="NF001413">
    <property type="entry name" value="PRK00290.1"/>
    <property type="match status" value="1"/>
</dbReference>
<dbReference type="FunFam" id="3.90.640.10:FF:000002">
    <property type="entry name" value="Heat shock 70 kDa"/>
    <property type="match status" value="1"/>
</dbReference>
<dbReference type="PROSITE" id="PS01036">
    <property type="entry name" value="HSP70_3"/>
    <property type="match status" value="1"/>
</dbReference>
<name>A0A6C0J421_9ZZZZ</name>
<dbReference type="FunFam" id="3.30.420.40:FF:000172">
    <property type="entry name" value="Heat shock 70 kDa protein"/>
    <property type="match status" value="1"/>
</dbReference>
<dbReference type="PANTHER" id="PTHR19375">
    <property type="entry name" value="HEAT SHOCK PROTEIN 70KDA"/>
    <property type="match status" value="1"/>
</dbReference>
<dbReference type="FunFam" id="3.30.30.30:FF:000001">
    <property type="entry name" value="heat shock 70 kDa protein-like"/>
    <property type="match status" value="1"/>
</dbReference>
<dbReference type="InterPro" id="IPR029048">
    <property type="entry name" value="HSP70_C_sf"/>
</dbReference>
<feature type="coiled-coil region" evidence="4">
    <location>
        <begin position="519"/>
        <end position="559"/>
    </location>
</feature>
<dbReference type="Gene3D" id="3.30.30.30">
    <property type="match status" value="1"/>
</dbReference>
<reference evidence="6" key="1">
    <citation type="journal article" date="2020" name="Nature">
        <title>Giant virus diversity and host interactions through global metagenomics.</title>
        <authorList>
            <person name="Schulz F."/>
            <person name="Roux S."/>
            <person name="Paez-Espino D."/>
            <person name="Jungbluth S."/>
            <person name="Walsh D.A."/>
            <person name="Denef V.J."/>
            <person name="McMahon K.D."/>
            <person name="Konstantinidis K.T."/>
            <person name="Eloe-Fadrosh E.A."/>
            <person name="Kyrpides N.C."/>
            <person name="Woyke T."/>
        </authorList>
    </citation>
    <scope>NUCLEOTIDE SEQUENCE</scope>
    <source>
        <strain evidence="6">GVMAG-M-3300025860-20</strain>
    </source>
</reference>
<dbReference type="PRINTS" id="PR00301">
    <property type="entry name" value="HEATSHOCK70"/>
</dbReference>
<dbReference type="GO" id="GO:0140662">
    <property type="term" value="F:ATP-dependent protein folding chaperone"/>
    <property type="evidence" value="ECO:0007669"/>
    <property type="project" value="InterPro"/>
</dbReference>
<dbReference type="Gene3D" id="3.90.640.10">
    <property type="entry name" value="Actin, Chain A, domain 4"/>
    <property type="match status" value="1"/>
</dbReference>
<comment type="similarity">
    <text evidence="1">Belongs to the heat shock protein 70 family.</text>
</comment>
<dbReference type="InterPro" id="IPR043129">
    <property type="entry name" value="ATPase_NBD"/>
</dbReference>
<evidence type="ECO:0000256" key="2">
    <source>
        <dbReference type="ARBA" id="ARBA00022741"/>
    </source>
</evidence>